<sequence>MPEMPVCTCITQTFANVRYVRVFDPFCQIPAHKKRGTFAGAEPEYGRAKE</sequence>
<evidence type="ECO:0000313" key="2">
    <source>
        <dbReference type="Proteomes" id="UP001224915"/>
    </source>
</evidence>
<name>A0AAF0GIH4_9CAUD</name>
<keyword evidence="2" id="KW-1185">Reference proteome</keyword>
<evidence type="ECO:0000313" key="1">
    <source>
        <dbReference type="EMBL" id="WGH21590.1"/>
    </source>
</evidence>
<dbReference type="Proteomes" id="UP001224915">
    <property type="component" value="Segment"/>
</dbReference>
<gene>
    <name evidence="1" type="primary">67</name>
    <name evidence="1" type="ORF">SEA_ASCELA_67</name>
</gene>
<proteinExistence type="predicted"/>
<protein>
    <submittedName>
        <fullName evidence="1">Uncharacterized protein</fullName>
    </submittedName>
</protein>
<accession>A0AAF0GIH4</accession>
<reference evidence="1 2" key="1">
    <citation type="submission" date="2023-03" db="EMBL/GenBank/DDBJ databases">
        <authorList>
            <person name="Kanak A."/>
            <person name="Audrey N."/>
            <person name="Garlena R.A."/>
            <person name="Russell D.A."/>
            <person name="Jacobs-Sera D."/>
            <person name="Hatfull G.F."/>
        </authorList>
    </citation>
    <scope>NUCLEOTIDE SEQUENCE [LARGE SCALE GENOMIC DNA]</scope>
</reference>
<organism evidence="1 2">
    <name type="scientific">Arthrobacter phage Ascela</name>
    <dbReference type="NCBI Taxonomy" id="3038360"/>
    <lineage>
        <taxon>Viruses</taxon>
        <taxon>Duplodnaviria</taxon>
        <taxon>Heunggongvirae</taxon>
        <taxon>Uroviricota</taxon>
        <taxon>Caudoviricetes</taxon>
        <taxon>Casidaviridae</taxon>
        <taxon>Yangvirus</taxon>
        <taxon>Yangvirus ascela</taxon>
    </lineage>
</organism>
<dbReference type="EMBL" id="OQ709218">
    <property type="protein sequence ID" value="WGH21590.1"/>
    <property type="molecule type" value="Genomic_DNA"/>
</dbReference>